<keyword evidence="3" id="KW-1185">Reference proteome</keyword>
<dbReference type="AlphaFoldDB" id="A0A8J5YET9"/>
<dbReference type="Gene3D" id="2.40.160.200">
    <property type="entry name" value="LURP1-related"/>
    <property type="match status" value="1"/>
</dbReference>
<dbReference type="OrthoDB" id="97518at2759"/>
<dbReference type="InterPro" id="IPR007612">
    <property type="entry name" value="LOR"/>
</dbReference>
<dbReference type="EMBL" id="JAHUZN010000010">
    <property type="protein sequence ID" value="KAG8479967.1"/>
    <property type="molecule type" value="Genomic_DNA"/>
</dbReference>
<accession>A0A8J5YET9</accession>
<comment type="similarity">
    <text evidence="1">Belongs to the LOR family.</text>
</comment>
<sequence length="231" mass="26776">MEDQMVKVVEERFCVPYTMELVVKRKLQSFSKSLYEAFDATGNFLLQVDGGVWKFQKKRVMKDPAGLPVATLREKQALSWKHQWMIHQGESSERNHFLCTVQKSNALRIKNNLDVFLGNRYKDHGRDFHVTGSFSSLSFKVIRANTVIAEVRHNFTWGSCKGKESFKVKVYPEVDYAFIVALLVDSHCLKGVFASEKRALSLLERVKGWHSLDHDKWFNQDIFSGRVNKRV</sequence>
<protein>
    <recommendedName>
        <fullName evidence="4">Protein LURP-one-related 14</fullName>
    </recommendedName>
</protein>
<comment type="caution">
    <text evidence="2">The sequence shown here is derived from an EMBL/GenBank/DDBJ whole genome shotgun (WGS) entry which is preliminary data.</text>
</comment>
<dbReference type="InterPro" id="IPR038595">
    <property type="entry name" value="LOR_sf"/>
</dbReference>
<evidence type="ECO:0000256" key="1">
    <source>
        <dbReference type="ARBA" id="ARBA00005437"/>
    </source>
</evidence>
<organism evidence="2 3">
    <name type="scientific">Gossypium anomalum</name>
    <dbReference type="NCBI Taxonomy" id="47600"/>
    <lineage>
        <taxon>Eukaryota</taxon>
        <taxon>Viridiplantae</taxon>
        <taxon>Streptophyta</taxon>
        <taxon>Embryophyta</taxon>
        <taxon>Tracheophyta</taxon>
        <taxon>Spermatophyta</taxon>
        <taxon>Magnoliopsida</taxon>
        <taxon>eudicotyledons</taxon>
        <taxon>Gunneridae</taxon>
        <taxon>Pentapetalae</taxon>
        <taxon>rosids</taxon>
        <taxon>malvids</taxon>
        <taxon>Malvales</taxon>
        <taxon>Malvaceae</taxon>
        <taxon>Malvoideae</taxon>
        <taxon>Gossypium</taxon>
    </lineage>
</organism>
<dbReference type="SUPFAM" id="SSF54518">
    <property type="entry name" value="Tubby C-terminal domain-like"/>
    <property type="match status" value="1"/>
</dbReference>
<gene>
    <name evidence="2" type="ORF">CXB51_025034</name>
</gene>
<dbReference type="Pfam" id="PF04525">
    <property type="entry name" value="LOR"/>
    <property type="match status" value="1"/>
</dbReference>
<evidence type="ECO:0008006" key="4">
    <source>
        <dbReference type="Google" id="ProtNLM"/>
    </source>
</evidence>
<name>A0A8J5YET9_9ROSI</name>
<dbReference type="Proteomes" id="UP000701853">
    <property type="component" value="Chromosome 10"/>
</dbReference>
<dbReference type="InterPro" id="IPR025659">
    <property type="entry name" value="Tubby-like_C"/>
</dbReference>
<dbReference type="PANTHER" id="PTHR31087">
    <property type="match status" value="1"/>
</dbReference>
<proteinExistence type="inferred from homology"/>
<evidence type="ECO:0000313" key="3">
    <source>
        <dbReference type="Proteomes" id="UP000701853"/>
    </source>
</evidence>
<reference evidence="2 3" key="1">
    <citation type="journal article" date="2021" name="bioRxiv">
        <title>The Gossypium anomalum genome as a resource for cotton improvement and evolutionary analysis of hybrid incompatibility.</title>
        <authorList>
            <person name="Grover C.E."/>
            <person name="Yuan D."/>
            <person name="Arick M.A."/>
            <person name="Miller E.R."/>
            <person name="Hu G."/>
            <person name="Peterson D.G."/>
            <person name="Wendel J.F."/>
            <person name="Udall J.A."/>
        </authorList>
    </citation>
    <scope>NUCLEOTIDE SEQUENCE [LARGE SCALE GENOMIC DNA]</scope>
    <source>
        <strain evidence="2">JFW-Udall</strain>
        <tissue evidence="2">Leaf</tissue>
    </source>
</reference>
<evidence type="ECO:0000313" key="2">
    <source>
        <dbReference type="EMBL" id="KAG8479967.1"/>
    </source>
</evidence>
<dbReference type="PANTHER" id="PTHR31087:SF17">
    <property type="entry name" value="PROTEIN LURP-ONE-RELATED 14-RELATED"/>
    <property type="match status" value="1"/>
</dbReference>